<sequence>MGTRQESGLVRGGGKQMVTRNLKTRRTTTERRRGRPRVFLDNLMAVGLPLFVMVFAFTIAVGARQVQRSTNWAKSEHGERRLMTGAVSPRSFRIVMPSETSLLGAAAFDNEALAGQEQFLSSSSSGPLTNDTETKTVQQEKLKSEECEMSYNVLPCSTNVVGNLFLMWAFGTILLTAARFISEGSELLLELAKA</sequence>
<keyword evidence="1" id="KW-1133">Transmembrane helix</keyword>
<proteinExistence type="predicted"/>
<evidence type="ECO:0000313" key="2">
    <source>
        <dbReference type="EMBL" id="GBG82506.1"/>
    </source>
</evidence>
<protein>
    <submittedName>
        <fullName evidence="2">Uncharacterized protein</fullName>
    </submittedName>
</protein>
<dbReference type="AlphaFoldDB" id="A0A388LJK9"/>
<evidence type="ECO:0000256" key="1">
    <source>
        <dbReference type="SAM" id="Phobius"/>
    </source>
</evidence>
<gene>
    <name evidence="2" type="ORF">CBR_g34883</name>
</gene>
<feature type="transmembrane region" description="Helical" evidence="1">
    <location>
        <begin position="160"/>
        <end position="181"/>
    </location>
</feature>
<keyword evidence="1" id="KW-0812">Transmembrane</keyword>
<organism evidence="2 3">
    <name type="scientific">Chara braunii</name>
    <name type="common">Braun's stonewort</name>
    <dbReference type="NCBI Taxonomy" id="69332"/>
    <lineage>
        <taxon>Eukaryota</taxon>
        <taxon>Viridiplantae</taxon>
        <taxon>Streptophyta</taxon>
        <taxon>Charophyceae</taxon>
        <taxon>Charales</taxon>
        <taxon>Characeae</taxon>
        <taxon>Chara</taxon>
    </lineage>
</organism>
<dbReference type="OrthoDB" id="26525at2759"/>
<comment type="caution">
    <text evidence="2">The sequence shown here is derived from an EMBL/GenBank/DDBJ whole genome shotgun (WGS) entry which is preliminary data.</text>
</comment>
<name>A0A388LJK9_CHABU</name>
<accession>A0A388LJK9</accession>
<dbReference type="Proteomes" id="UP000265515">
    <property type="component" value="Unassembled WGS sequence"/>
</dbReference>
<feature type="transmembrane region" description="Helical" evidence="1">
    <location>
        <begin position="39"/>
        <end position="63"/>
    </location>
</feature>
<dbReference type="EMBL" id="BFEA01000409">
    <property type="protein sequence ID" value="GBG82506.1"/>
    <property type="molecule type" value="Genomic_DNA"/>
</dbReference>
<evidence type="ECO:0000313" key="3">
    <source>
        <dbReference type="Proteomes" id="UP000265515"/>
    </source>
</evidence>
<keyword evidence="1" id="KW-0472">Membrane</keyword>
<keyword evidence="3" id="KW-1185">Reference proteome</keyword>
<dbReference type="Gramene" id="GBG82506">
    <property type="protein sequence ID" value="GBG82506"/>
    <property type="gene ID" value="CBR_g34883"/>
</dbReference>
<reference evidence="2 3" key="1">
    <citation type="journal article" date="2018" name="Cell">
        <title>The Chara Genome: Secondary Complexity and Implications for Plant Terrestrialization.</title>
        <authorList>
            <person name="Nishiyama T."/>
            <person name="Sakayama H."/>
            <person name="Vries J.D."/>
            <person name="Buschmann H."/>
            <person name="Saint-Marcoux D."/>
            <person name="Ullrich K.K."/>
            <person name="Haas F.B."/>
            <person name="Vanderstraeten L."/>
            <person name="Becker D."/>
            <person name="Lang D."/>
            <person name="Vosolsobe S."/>
            <person name="Rombauts S."/>
            <person name="Wilhelmsson P.K.I."/>
            <person name="Janitza P."/>
            <person name="Kern R."/>
            <person name="Heyl A."/>
            <person name="Rumpler F."/>
            <person name="Villalobos L.I.A.C."/>
            <person name="Clay J.M."/>
            <person name="Skokan R."/>
            <person name="Toyoda A."/>
            <person name="Suzuki Y."/>
            <person name="Kagoshima H."/>
            <person name="Schijlen E."/>
            <person name="Tajeshwar N."/>
            <person name="Catarino B."/>
            <person name="Hetherington A.J."/>
            <person name="Saltykova A."/>
            <person name="Bonnot C."/>
            <person name="Breuninger H."/>
            <person name="Symeonidi A."/>
            <person name="Radhakrishnan G.V."/>
            <person name="Van Nieuwerburgh F."/>
            <person name="Deforce D."/>
            <person name="Chang C."/>
            <person name="Karol K.G."/>
            <person name="Hedrich R."/>
            <person name="Ulvskov P."/>
            <person name="Glockner G."/>
            <person name="Delwiche C.F."/>
            <person name="Petrasek J."/>
            <person name="Van de Peer Y."/>
            <person name="Friml J."/>
            <person name="Beilby M."/>
            <person name="Dolan L."/>
            <person name="Kohara Y."/>
            <person name="Sugano S."/>
            <person name="Fujiyama A."/>
            <person name="Delaux P.-M."/>
            <person name="Quint M."/>
            <person name="TheiBen G."/>
            <person name="Hagemann M."/>
            <person name="Harholt J."/>
            <person name="Dunand C."/>
            <person name="Zachgo S."/>
            <person name="Langdale J."/>
            <person name="Maumus F."/>
            <person name="Straeten D.V.D."/>
            <person name="Gould S.B."/>
            <person name="Rensing S.A."/>
        </authorList>
    </citation>
    <scope>NUCLEOTIDE SEQUENCE [LARGE SCALE GENOMIC DNA]</scope>
    <source>
        <strain evidence="2 3">S276</strain>
    </source>
</reference>